<evidence type="ECO:0000313" key="2">
    <source>
        <dbReference type="EMBL" id="KAA6370302.1"/>
    </source>
</evidence>
<accession>A0A5J4UK19</accession>
<dbReference type="EMBL" id="SNRW01015520">
    <property type="protein sequence ID" value="KAA6370302.1"/>
    <property type="molecule type" value="Genomic_DNA"/>
</dbReference>
<evidence type="ECO:0000256" key="1">
    <source>
        <dbReference type="SAM" id="MobiDB-lite"/>
    </source>
</evidence>
<proteinExistence type="predicted"/>
<comment type="caution">
    <text evidence="2">The sequence shown here is derived from an EMBL/GenBank/DDBJ whole genome shotgun (WGS) entry which is preliminary data.</text>
</comment>
<dbReference type="OrthoDB" id="1935127at2759"/>
<sequence>MDLAKKRSSTFIADGRSQIGRRMILANMLHHVDNVQQMPHEVDARLNRVVMYPKKKTINDDFVEVREAARRSNLVKPYVNSGKPATYDMRDRISRFQSVNRKDKFNSVEHYNRVHHMQRRIIENYSLVERKKNKNDAMVYPVLEKRNVNDKATEDPTQVLEILQKRNSIQPSGIKNSTQFHRTGIYFTHNPYQRPHTSQSMGRTGYSMSMRDTPQSRKQREKMTKTITNTNKRTEAEVKAKVNLDQINNIWNQIHINKEKEKEKEMNKGRFRNTLMEEEWLEI</sequence>
<organism evidence="2 3">
    <name type="scientific">Streblomastix strix</name>
    <dbReference type="NCBI Taxonomy" id="222440"/>
    <lineage>
        <taxon>Eukaryota</taxon>
        <taxon>Metamonada</taxon>
        <taxon>Preaxostyla</taxon>
        <taxon>Oxymonadida</taxon>
        <taxon>Streblomastigidae</taxon>
        <taxon>Streblomastix</taxon>
    </lineage>
</organism>
<gene>
    <name evidence="2" type="ORF">EZS28_034171</name>
</gene>
<name>A0A5J4UK19_9EUKA</name>
<feature type="region of interest" description="Disordered" evidence="1">
    <location>
        <begin position="188"/>
        <end position="224"/>
    </location>
</feature>
<dbReference type="AlphaFoldDB" id="A0A5J4UK19"/>
<dbReference type="Proteomes" id="UP000324800">
    <property type="component" value="Unassembled WGS sequence"/>
</dbReference>
<feature type="compositionally biased region" description="Polar residues" evidence="1">
    <location>
        <begin position="195"/>
        <end position="213"/>
    </location>
</feature>
<protein>
    <submittedName>
        <fullName evidence="2">Uncharacterized protein</fullName>
    </submittedName>
</protein>
<evidence type="ECO:0000313" key="3">
    <source>
        <dbReference type="Proteomes" id="UP000324800"/>
    </source>
</evidence>
<reference evidence="2 3" key="1">
    <citation type="submission" date="2019-03" db="EMBL/GenBank/DDBJ databases">
        <title>Single cell metagenomics reveals metabolic interactions within the superorganism composed of flagellate Streblomastix strix and complex community of Bacteroidetes bacteria on its surface.</title>
        <authorList>
            <person name="Treitli S.C."/>
            <person name="Kolisko M."/>
            <person name="Husnik F."/>
            <person name="Keeling P."/>
            <person name="Hampl V."/>
        </authorList>
    </citation>
    <scope>NUCLEOTIDE SEQUENCE [LARGE SCALE GENOMIC DNA]</scope>
    <source>
        <strain evidence="2">ST1C</strain>
    </source>
</reference>